<accession>W6V0Z6</accession>
<gene>
    <name evidence="2" type="ORF">EGR_00527</name>
</gene>
<dbReference type="Proteomes" id="UP000019149">
    <property type="component" value="Unassembled WGS sequence"/>
</dbReference>
<feature type="region of interest" description="Disordered" evidence="1">
    <location>
        <begin position="1"/>
        <end position="49"/>
    </location>
</feature>
<proteinExistence type="predicted"/>
<evidence type="ECO:0000256" key="1">
    <source>
        <dbReference type="SAM" id="MobiDB-lite"/>
    </source>
</evidence>
<evidence type="ECO:0000313" key="3">
    <source>
        <dbReference type="Proteomes" id="UP000019149"/>
    </source>
</evidence>
<dbReference type="EMBL" id="APAU02000002">
    <property type="protein sequence ID" value="EUB64577.1"/>
    <property type="molecule type" value="Genomic_DNA"/>
</dbReference>
<evidence type="ECO:0000313" key="2">
    <source>
        <dbReference type="EMBL" id="EUB64577.1"/>
    </source>
</evidence>
<name>W6V0Z6_ECHGR</name>
<reference evidence="2 3" key="1">
    <citation type="journal article" date="2013" name="Nat. Genet.">
        <title>The genome of the hydatid tapeworm Echinococcus granulosus.</title>
        <authorList>
            <person name="Zheng H."/>
            <person name="Zhang W."/>
            <person name="Zhang L."/>
            <person name="Zhang Z."/>
            <person name="Li J."/>
            <person name="Lu G."/>
            <person name="Zhu Y."/>
            <person name="Wang Y."/>
            <person name="Huang Y."/>
            <person name="Liu J."/>
            <person name="Kang H."/>
            <person name="Chen J."/>
            <person name="Wang L."/>
            <person name="Chen A."/>
            <person name="Yu S."/>
            <person name="Gao Z."/>
            <person name="Jin L."/>
            <person name="Gu W."/>
            <person name="Wang Z."/>
            <person name="Zhao L."/>
            <person name="Shi B."/>
            <person name="Wen H."/>
            <person name="Lin R."/>
            <person name="Jones M.K."/>
            <person name="Brejova B."/>
            <person name="Vinar T."/>
            <person name="Zhao G."/>
            <person name="McManus D.P."/>
            <person name="Chen Z."/>
            <person name="Zhou Y."/>
            <person name="Wang S."/>
        </authorList>
    </citation>
    <scope>NUCLEOTIDE SEQUENCE [LARGE SCALE GENOMIC DNA]</scope>
</reference>
<dbReference type="AlphaFoldDB" id="W6V0Z6"/>
<organism evidence="2 3">
    <name type="scientific">Echinococcus granulosus</name>
    <name type="common">Hydatid tapeworm</name>
    <dbReference type="NCBI Taxonomy" id="6210"/>
    <lineage>
        <taxon>Eukaryota</taxon>
        <taxon>Metazoa</taxon>
        <taxon>Spiralia</taxon>
        <taxon>Lophotrochozoa</taxon>
        <taxon>Platyhelminthes</taxon>
        <taxon>Cestoda</taxon>
        <taxon>Eucestoda</taxon>
        <taxon>Cyclophyllidea</taxon>
        <taxon>Taeniidae</taxon>
        <taxon>Echinococcus</taxon>
        <taxon>Echinococcus granulosus group</taxon>
    </lineage>
</organism>
<dbReference type="RefSeq" id="XP_024355773.1">
    <property type="nucleotide sequence ID" value="XM_024489776.1"/>
</dbReference>
<dbReference type="KEGG" id="egl:EGR_00527"/>
<sequence>MLPLVGMASGSCQEHPNPSPASKTPLSHRAPLACVLPPPPPPSGHETAD</sequence>
<keyword evidence="3" id="KW-1185">Reference proteome</keyword>
<protein>
    <submittedName>
        <fullName evidence="2">Uncharacterized protein</fullName>
    </submittedName>
</protein>
<dbReference type="CTD" id="36336242"/>
<comment type="caution">
    <text evidence="2">The sequence shown here is derived from an EMBL/GenBank/DDBJ whole genome shotgun (WGS) entry which is preliminary data.</text>
</comment>
<feature type="compositionally biased region" description="Polar residues" evidence="1">
    <location>
        <begin position="10"/>
        <end position="25"/>
    </location>
</feature>
<dbReference type="GeneID" id="36336242"/>